<accession>A0A5N6JUB1</accession>
<dbReference type="GO" id="GO:0006396">
    <property type="term" value="P:RNA processing"/>
    <property type="evidence" value="ECO:0007669"/>
    <property type="project" value="InterPro"/>
</dbReference>
<reference evidence="2 3" key="1">
    <citation type="submission" date="2019-06" db="EMBL/GenBank/DDBJ databases">
        <title>Genome Sequence of the Brown Rot Fungal Pathogen Monilinia laxa.</title>
        <authorList>
            <person name="De Miccolis Angelini R.M."/>
            <person name="Landi L."/>
            <person name="Abate D."/>
            <person name="Pollastro S."/>
            <person name="Romanazzi G."/>
            <person name="Faretra F."/>
        </authorList>
    </citation>
    <scope>NUCLEOTIDE SEQUENCE [LARGE SCALE GENOMIC DNA]</scope>
    <source>
        <strain evidence="2 3">Mlax316</strain>
    </source>
</reference>
<dbReference type="InterPro" id="IPR012588">
    <property type="entry name" value="Exosome-assoc_fac_Rrp6_N"/>
</dbReference>
<name>A0A5N6JUB1_MONLA</name>
<dbReference type="GO" id="GO:0000176">
    <property type="term" value="C:nuclear exosome (RNase complex)"/>
    <property type="evidence" value="ECO:0007669"/>
    <property type="project" value="InterPro"/>
</dbReference>
<dbReference type="AlphaFoldDB" id="A0A5N6JUB1"/>
<dbReference type="OrthoDB" id="2250022at2759"/>
<organism evidence="2 3">
    <name type="scientific">Monilinia laxa</name>
    <name type="common">Brown rot fungus</name>
    <name type="synonym">Sclerotinia laxa</name>
    <dbReference type="NCBI Taxonomy" id="61186"/>
    <lineage>
        <taxon>Eukaryota</taxon>
        <taxon>Fungi</taxon>
        <taxon>Dikarya</taxon>
        <taxon>Ascomycota</taxon>
        <taxon>Pezizomycotina</taxon>
        <taxon>Leotiomycetes</taxon>
        <taxon>Helotiales</taxon>
        <taxon>Sclerotiniaceae</taxon>
        <taxon>Monilinia</taxon>
    </lineage>
</organism>
<gene>
    <name evidence="2" type="ORF">EYC80_007321</name>
</gene>
<dbReference type="Pfam" id="PF08066">
    <property type="entry name" value="PMC2NT"/>
    <property type="match status" value="1"/>
</dbReference>
<evidence type="ECO:0000313" key="2">
    <source>
        <dbReference type="EMBL" id="KAB8292957.1"/>
    </source>
</evidence>
<protein>
    <recommendedName>
        <fullName evidence="1">Exosome-associated factor Rrp6 N-terminal domain-containing protein</fullName>
    </recommendedName>
</protein>
<evidence type="ECO:0000313" key="3">
    <source>
        <dbReference type="Proteomes" id="UP000326757"/>
    </source>
</evidence>
<dbReference type="EMBL" id="VIGI01000012">
    <property type="protein sequence ID" value="KAB8292957.1"/>
    <property type="molecule type" value="Genomic_DNA"/>
</dbReference>
<evidence type="ECO:0000259" key="1">
    <source>
        <dbReference type="Pfam" id="PF08066"/>
    </source>
</evidence>
<proteinExistence type="predicted"/>
<comment type="caution">
    <text evidence="2">The sequence shown here is derived from an EMBL/GenBank/DDBJ whole genome shotgun (WGS) entry which is preliminary data.</text>
</comment>
<dbReference type="Proteomes" id="UP000326757">
    <property type="component" value="Unassembled WGS sequence"/>
</dbReference>
<sequence length="141" mass="15499">MADDTQDFKSLQDEVQAALVSTIKTAGQISSEDLGFHRSLNPEVGNALDQQNARLIALANELLKSAGSVSGLKVPTLEDVDDVDNNWRNVVDVVDSLLEKTDTCLDEYTGIIKKENKSKSLLRHQNPRKDSLIILSAHKTL</sequence>
<feature type="domain" description="Exosome-associated factor Rrp6 N-terminal" evidence="1">
    <location>
        <begin position="20"/>
        <end position="110"/>
    </location>
</feature>
<keyword evidence="3" id="KW-1185">Reference proteome</keyword>